<evidence type="ECO:0000259" key="2">
    <source>
        <dbReference type="Pfam" id="PF12706"/>
    </source>
</evidence>
<evidence type="ECO:0000256" key="1">
    <source>
        <dbReference type="SAM" id="MobiDB-lite"/>
    </source>
</evidence>
<dbReference type="Proteomes" id="UP001305521">
    <property type="component" value="Chromosome"/>
</dbReference>
<keyword evidence="4" id="KW-1185">Reference proteome</keyword>
<dbReference type="EMBL" id="CP137852">
    <property type="protein sequence ID" value="WPB83504.1"/>
    <property type="molecule type" value="Genomic_DNA"/>
</dbReference>
<organism evidence="3 4">
    <name type="scientific">Sediminicoccus rosea</name>
    <dbReference type="NCBI Taxonomy" id="1225128"/>
    <lineage>
        <taxon>Bacteria</taxon>
        <taxon>Pseudomonadati</taxon>
        <taxon>Pseudomonadota</taxon>
        <taxon>Alphaproteobacteria</taxon>
        <taxon>Acetobacterales</taxon>
        <taxon>Roseomonadaceae</taxon>
        <taxon>Sediminicoccus</taxon>
    </lineage>
</organism>
<proteinExistence type="predicted"/>
<feature type="region of interest" description="Disordered" evidence="1">
    <location>
        <begin position="45"/>
        <end position="64"/>
    </location>
</feature>
<evidence type="ECO:0000313" key="4">
    <source>
        <dbReference type="Proteomes" id="UP001305521"/>
    </source>
</evidence>
<dbReference type="InterPro" id="IPR001279">
    <property type="entry name" value="Metallo-B-lactamas"/>
</dbReference>
<gene>
    <name evidence="3" type="ORF">R9Z33_15485</name>
</gene>
<dbReference type="Gene3D" id="3.60.15.10">
    <property type="entry name" value="Ribonuclease Z/Hydroxyacylglutathione hydrolase-like"/>
    <property type="match status" value="1"/>
</dbReference>
<name>A0ABZ0PCS8_9PROT</name>
<dbReference type="PANTHER" id="PTHR15032:SF4">
    <property type="entry name" value="N-ACYL-PHOSPHATIDYLETHANOLAMINE-HYDROLYZING PHOSPHOLIPASE D"/>
    <property type="match status" value="1"/>
</dbReference>
<sequence>MRLRPDDGVMIQPAIRDAKGRFRNPDGSPAAQPLHRVARMMWEGKGPRWPQGLRNPPHPPPPAQVPAGHASFTFIGHASFLIRLADGTTILTDPIFSERCSPFTWLGPKRVRPPALALEDLPRIDAVLVSHGHYDHMDLPSLRAIHARWRPRLLTGLGHAEFLAKNGIPGAIELNWGESAELPGGHRATYVPMRHFSARGIRDRAHALWGGFAVEALAGGRFLFVGDTAAGGHLDVIGRAFGGFGVALIPIGAYAPLWFMQAVHVTPEQAVEAQAQLRARTALAMHFGTFQLTQEAMEEPARRLLAARGGQDFRVPGFGESLVLAI</sequence>
<accession>A0ABZ0PCS8</accession>
<dbReference type="InterPro" id="IPR036866">
    <property type="entry name" value="RibonucZ/Hydroxyglut_hydro"/>
</dbReference>
<dbReference type="SUPFAM" id="SSF56281">
    <property type="entry name" value="Metallo-hydrolase/oxidoreductase"/>
    <property type="match status" value="1"/>
</dbReference>
<protein>
    <submittedName>
        <fullName evidence="3">MBL fold metallo-hydrolase</fullName>
    </submittedName>
</protein>
<evidence type="ECO:0000313" key="3">
    <source>
        <dbReference type="EMBL" id="WPB83504.1"/>
    </source>
</evidence>
<dbReference type="PANTHER" id="PTHR15032">
    <property type="entry name" value="N-ACYL-PHOSPHATIDYLETHANOLAMINE-HYDROLYZING PHOSPHOLIPASE D"/>
    <property type="match status" value="1"/>
</dbReference>
<reference evidence="3 4" key="1">
    <citation type="submission" date="2023-11" db="EMBL/GenBank/DDBJ databases">
        <title>Arctic aerobic anoxygenic photoheterotroph Sediminicoccus rosea KRV36 adapts its photosynthesis to long days of polar summer.</title>
        <authorList>
            <person name="Tomasch J."/>
            <person name="Kopejtka K."/>
            <person name="Bily T."/>
            <person name="Gardiner A.T."/>
            <person name="Gardian Z."/>
            <person name="Shivaramu S."/>
            <person name="Koblizek M."/>
            <person name="Engelhardt F."/>
            <person name="Kaftan D."/>
        </authorList>
    </citation>
    <scope>NUCLEOTIDE SEQUENCE [LARGE SCALE GENOMIC DNA]</scope>
    <source>
        <strain evidence="3 4">R-30</strain>
    </source>
</reference>
<dbReference type="Pfam" id="PF12706">
    <property type="entry name" value="Lactamase_B_2"/>
    <property type="match status" value="1"/>
</dbReference>
<feature type="domain" description="Metallo-beta-lactamase" evidence="2">
    <location>
        <begin position="88"/>
        <end position="287"/>
    </location>
</feature>
<dbReference type="RefSeq" id="WP_318647479.1">
    <property type="nucleotide sequence ID" value="NZ_CP137852.1"/>
</dbReference>